<feature type="signal peptide" evidence="6">
    <location>
        <begin position="1"/>
        <end position="21"/>
    </location>
</feature>
<evidence type="ECO:0000256" key="5">
    <source>
        <dbReference type="PROSITE-ProRule" id="PRU00039"/>
    </source>
</evidence>
<evidence type="ECO:0000259" key="7">
    <source>
        <dbReference type="PROSITE" id="PS01225"/>
    </source>
</evidence>
<dbReference type="EnsemblMetazoa" id="LLOJ002888-RA">
    <property type="protein sequence ID" value="LLOJ002888-PA"/>
    <property type="gene ID" value="LLOJ002888"/>
</dbReference>
<sequence length="289" mass="31876">MYCRFIGAGLALVAILASSVAQNQPKGDENCETMPSEIHLIKEEFDELGRLQRTCNGEVNVNKCEGLCNSQVQPSVITPTGFLKECYCCRESYLRERLVTLTHCYDPDGARLAQPEMATMDIRLKEPADCRCFKCHTQCPRSNSSMLVRDLVVLAMAVAAMGQPRAGDECQVTPVIHVLQYPGCVPKPIPSFACIGRCASYLQVSGSKIWQMERSCMCCQESGEREAAVSLFCPKAKPGERKFRKVSTKAPLECMCRPCTGVEESSIVPQEIAGYADEGPLTGHFRKSQ</sequence>
<dbReference type="InterPro" id="IPR029034">
    <property type="entry name" value="Cystine-knot_cytokine"/>
</dbReference>
<dbReference type="AlphaFoldDB" id="A0A1B0CEW8"/>
<feature type="chain" id="PRO_5044555263" evidence="6">
    <location>
        <begin position="22"/>
        <end position="289"/>
    </location>
</feature>
<evidence type="ECO:0000256" key="6">
    <source>
        <dbReference type="SAM" id="SignalP"/>
    </source>
</evidence>
<dbReference type="EMBL" id="AJWK01009369">
    <property type="status" value="NOT_ANNOTATED_CDS"/>
    <property type="molecule type" value="Genomic_DNA"/>
</dbReference>
<dbReference type="PANTHER" id="PTHR41151:SF1">
    <property type="entry name" value="PARTNER OF BURSICON"/>
    <property type="match status" value="1"/>
</dbReference>
<keyword evidence="3 6" id="KW-0732">Signal</keyword>
<dbReference type="PROSITE" id="PS01225">
    <property type="entry name" value="CTCK_2"/>
    <property type="match status" value="1"/>
</dbReference>
<dbReference type="GO" id="GO:0031395">
    <property type="term" value="C:bursicon neuropeptide hormone complex"/>
    <property type="evidence" value="ECO:0007669"/>
    <property type="project" value="InterPro"/>
</dbReference>
<name>A0A1B0CEW8_LUTLO</name>
<dbReference type="GO" id="GO:0007186">
    <property type="term" value="P:G protein-coupled receptor signaling pathway"/>
    <property type="evidence" value="ECO:0007669"/>
    <property type="project" value="TreeGrafter"/>
</dbReference>
<dbReference type="VEuPathDB" id="VectorBase:LLONM1_011212"/>
<evidence type="ECO:0000313" key="10">
    <source>
        <dbReference type="Proteomes" id="UP000092461"/>
    </source>
</evidence>
<comment type="subcellular location">
    <subcellularLocation>
        <location evidence="1">Secreted</location>
    </subcellularLocation>
</comment>
<evidence type="ECO:0000256" key="3">
    <source>
        <dbReference type="ARBA" id="ARBA00022729"/>
    </source>
</evidence>
<feature type="domain" description="CTCK" evidence="7">
    <location>
        <begin position="170"/>
        <end position="260"/>
    </location>
</feature>
<proteinExistence type="predicted"/>
<dbReference type="PANTHER" id="PTHR41151">
    <property type="entry name" value="PARTNER OF BURSICON"/>
    <property type="match status" value="1"/>
</dbReference>
<dbReference type="InterPro" id="IPR006207">
    <property type="entry name" value="Cys_knot_C"/>
</dbReference>
<feature type="disulfide bond" evidence="5">
    <location>
        <begin position="184"/>
        <end position="233"/>
    </location>
</feature>
<accession>A0A1B0CEW8</accession>
<dbReference type="GO" id="GO:0001664">
    <property type="term" value="F:G protein-coupled receptor binding"/>
    <property type="evidence" value="ECO:0007669"/>
    <property type="project" value="InterPro"/>
</dbReference>
<dbReference type="Proteomes" id="UP000092461">
    <property type="component" value="Unassembled WGS sequence"/>
</dbReference>
<dbReference type="InterPro" id="IPR004133">
    <property type="entry name" value="DAN_dom"/>
</dbReference>
<dbReference type="VEuPathDB" id="VectorBase:LLOJ002888"/>
<dbReference type="Pfam" id="PF03045">
    <property type="entry name" value="DAN"/>
    <property type="match status" value="1"/>
</dbReference>
<reference evidence="9" key="3">
    <citation type="submission" date="2020-05" db="UniProtKB">
        <authorList>
            <consortium name="EnsemblMetazoa"/>
        </authorList>
    </citation>
    <scope>IDENTIFICATION</scope>
    <source>
        <strain evidence="9">Jacobina</strain>
    </source>
</reference>
<evidence type="ECO:0000313" key="9">
    <source>
        <dbReference type="EnsemblMetazoa" id="LLOJ002888-PA"/>
    </source>
</evidence>
<dbReference type="Gene3D" id="2.10.90.10">
    <property type="entry name" value="Cystine-knot cytokines"/>
    <property type="match status" value="1"/>
</dbReference>
<comment type="caution">
    <text evidence="5">Lacks conserved residue(s) required for the propagation of feature annotation.</text>
</comment>
<dbReference type="EMBL" id="GITU01012128">
    <property type="protein sequence ID" value="MBC1180831.1"/>
    <property type="molecule type" value="Transcribed_RNA"/>
</dbReference>
<keyword evidence="2" id="KW-0964">Secreted</keyword>
<keyword evidence="10" id="KW-1185">Reference proteome</keyword>
<evidence type="ECO:0000256" key="2">
    <source>
        <dbReference type="ARBA" id="ARBA00022525"/>
    </source>
</evidence>
<reference evidence="10" key="1">
    <citation type="submission" date="2012-05" db="EMBL/GenBank/DDBJ databases">
        <title>Whole Genome Assembly of Lutzomyia longipalpis.</title>
        <authorList>
            <person name="Richards S."/>
            <person name="Qu C."/>
            <person name="Dillon R."/>
            <person name="Worley K."/>
            <person name="Scherer S."/>
            <person name="Batterton M."/>
            <person name="Taylor A."/>
            <person name="Hawes A."/>
            <person name="Hernandez B."/>
            <person name="Kovar C."/>
            <person name="Mandapat C."/>
            <person name="Pham C."/>
            <person name="Qu C."/>
            <person name="Jing C."/>
            <person name="Bess C."/>
            <person name="Bandaranaike D."/>
            <person name="Ngo D."/>
            <person name="Ongeri F."/>
            <person name="Arias F."/>
            <person name="Lara F."/>
            <person name="Weissenberger G."/>
            <person name="Kamau G."/>
            <person name="Han H."/>
            <person name="Shen H."/>
            <person name="Dinh H."/>
            <person name="Khalil I."/>
            <person name="Jones J."/>
            <person name="Shafer J."/>
            <person name="Jayaseelan J."/>
            <person name="Quiroz J."/>
            <person name="Blankenburg K."/>
            <person name="Nguyen L."/>
            <person name="Jackson L."/>
            <person name="Francisco L."/>
            <person name="Tang L.-Y."/>
            <person name="Pu L.-L."/>
            <person name="Perales L."/>
            <person name="Lorensuhewa L."/>
            <person name="Munidasa M."/>
            <person name="Coyle M."/>
            <person name="Taylor M."/>
            <person name="Puazo M."/>
            <person name="Firestine M."/>
            <person name="Scheel M."/>
            <person name="Javaid M."/>
            <person name="Wang M."/>
            <person name="Li M."/>
            <person name="Tabassum N."/>
            <person name="Saada N."/>
            <person name="Osuji N."/>
            <person name="Aqrawi P."/>
            <person name="Fu Q."/>
            <person name="Thornton R."/>
            <person name="Raj R."/>
            <person name="Goodspeed R."/>
            <person name="Mata R."/>
            <person name="Najjar R."/>
            <person name="Gubbala S."/>
            <person name="Lee S."/>
            <person name="Denson S."/>
            <person name="Patil S."/>
            <person name="Macmil S."/>
            <person name="Qi S."/>
            <person name="Matskevitch T."/>
            <person name="Palculict T."/>
            <person name="Mathew T."/>
            <person name="Vee V."/>
            <person name="Velamala V."/>
            <person name="Korchina V."/>
            <person name="Cai W."/>
            <person name="Liu W."/>
            <person name="Dai W."/>
            <person name="Zou X."/>
            <person name="Zhu Y."/>
            <person name="Zhang Y."/>
            <person name="Wu Y.-Q."/>
            <person name="Xin Y."/>
            <person name="Nazarath L."/>
            <person name="Kovar C."/>
            <person name="Han Y."/>
            <person name="Muzny D."/>
            <person name="Gibbs R."/>
        </authorList>
    </citation>
    <scope>NUCLEOTIDE SEQUENCE [LARGE SCALE GENOMIC DNA]</scope>
    <source>
        <strain evidence="10">Jacobina</strain>
    </source>
</reference>
<evidence type="ECO:0000313" key="8">
    <source>
        <dbReference type="EMBL" id="MBC1180831.1"/>
    </source>
</evidence>
<dbReference type="GO" id="GO:0005184">
    <property type="term" value="F:neuropeptide hormone activity"/>
    <property type="evidence" value="ECO:0007669"/>
    <property type="project" value="InterPro"/>
</dbReference>
<reference evidence="8" key="2">
    <citation type="journal article" date="2020" name="BMC">
        <title>Leishmania infection induces a limited differential gene expression in the sand fly midgut.</title>
        <authorList>
            <person name="Coutinho-Abreu I.V."/>
            <person name="Serafim T.D."/>
            <person name="Meneses C."/>
            <person name="Kamhawi S."/>
            <person name="Oliveira F."/>
            <person name="Valenzuela J.G."/>
        </authorList>
    </citation>
    <scope>NUCLEOTIDE SEQUENCE</scope>
    <source>
        <strain evidence="8">Jacobina</strain>
        <tissue evidence="8">Midgut</tissue>
    </source>
</reference>
<dbReference type="InterPro" id="IPR034441">
    <property type="entry name" value="Bursicon_suB"/>
</dbReference>
<organism evidence="9 10">
    <name type="scientific">Lutzomyia longipalpis</name>
    <name type="common">Sand fly</name>
    <dbReference type="NCBI Taxonomy" id="7200"/>
    <lineage>
        <taxon>Eukaryota</taxon>
        <taxon>Metazoa</taxon>
        <taxon>Ecdysozoa</taxon>
        <taxon>Arthropoda</taxon>
        <taxon>Hexapoda</taxon>
        <taxon>Insecta</taxon>
        <taxon>Pterygota</taxon>
        <taxon>Neoptera</taxon>
        <taxon>Endopterygota</taxon>
        <taxon>Diptera</taxon>
        <taxon>Nematocera</taxon>
        <taxon>Psychodoidea</taxon>
        <taxon>Psychodidae</taxon>
        <taxon>Lutzomyia</taxon>
        <taxon>Lutzomyia</taxon>
    </lineage>
</organism>
<protein>
    <submittedName>
        <fullName evidence="8">Putative von willebrand factor</fullName>
    </submittedName>
</protein>
<evidence type="ECO:0000256" key="1">
    <source>
        <dbReference type="ARBA" id="ARBA00004613"/>
    </source>
</evidence>
<keyword evidence="4 5" id="KW-1015">Disulfide bond</keyword>
<evidence type="ECO:0000256" key="4">
    <source>
        <dbReference type="ARBA" id="ARBA00023157"/>
    </source>
</evidence>